<proteinExistence type="predicted"/>
<evidence type="ECO:0000313" key="2">
    <source>
        <dbReference type="EMBL" id="KMQ60259.1"/>
    </source>
</evidence>
<dbReference type="EMBL" id="LFND01000006">
    <property type="protein sequence ID" value="KMQ60259.1"/>
    <property type="molecule type" value="Genomic_DNA"/>
</dbReference>
<dbReference type="PATRIC" id="fig|558151.6.peg.3962"/>
<evidence type="ECO:0000256" key="1">
    <source>
        <dbReference type="SAM" id="SignalP"/>
    </source>
</evidence>
<keyword evidence="3" id="KW-1185">Reference proteome</keyword>
<comment type="caution">
    <text evidence="2">The sequence shown here is derived from an EMBL/GenBank/DDBJ whole genome shotgun (WGS) entry which is preliminary data.</text>
</comment>
<dbReference type="AlphaFoldDB" id="A0A0J7I2S8"/>
<sequence length="169" mass="19914">MKIKDLIILLLCLSANICFAQNDRESREAFTLKLAVDSVRFYQQEVKKSKYFVKENTLQIYPGEHVFVEAEIKEGIIESMKVVRENKNPSKTIEIEFLQNTEEKENTGMTLEVSNPFNKMLHYDAMMYIVGRNEWIKTSIIPVRSKLKSFEMWNDVIITLVLDNWRLEK</sequence>
<name>A0A0J7I2S8_9FLAO</name>
<organism evidence="2 3">
    <name type="scientific">Chryseobacterium angstadtii</name>
    <dbReference type="NCBI Taxonomy" id="558151"/>
    <lineage>
        <taxon>Bacteria</taxon>
        <taxon>Pseudomonadati</taxon>
        <taxon>Bacteroidota</taxon>
        <taxon>Flavobacteriia</taxon>
        <taxon>Flavobacteriales</taxon>
        <taxon>Weeksellaceae</taxon>
        <taxon>Chryseobacterium group</taxon>
        <taxon>Chryseobacterium</taxon>
    </lineage>
</organism>
<dbReference type="STRING" id="558151.ACM46_18800"/>
<reference evidence="2 3" key="1">
    <citation type="journal article" date="2013" name="Int. J. Syst. Evol. Microbiol.">
        <title>Chryseobacterium angstadtii sp. nov., isolated from a newt tank.</title>
        <authorList>
            <person name="Kirk K.E."/>
            <person name="Hoffman J.A."/>
            <person name="Smith K.A."/>
            <person name="Strahan B.L."/>
            <person name="Failor K.C."/>
            <person name="Krebs J.E."/>
            <person name="Gale A.N."/>
            <person name="Do T.D."/>
            <person name="Sontag T.C."/>
            <person name="Batties A.M."/>
            <person name="Mistiszyn K."/>
            <person name="Newman J.D."/>
        </authorList>
    </citation>
    <scope>NUCLEOTIDE SEQUENCE [LARGE SCALE GENOMIC DNA]</scope>
    <source>
        <strain evidence="2 3">KM</strain>
    </source>
</reference>
<dbReference type="Proteomes" id="UP000036261">
    <property type="component" value="Unassembled WGS sequence"/>
</dbReference>
<evidence type="ECO:0000313" key="3">
    <source>
        <dbReference type="Proteomes" id="UP000036261"/>
    </source>
</evidence>
<protein>
    <submittedName>
        <fullName evidence="2">Uncharacterized protein</fullName>
    </submittedName>
</protein>
<keyword evidence="1" id="KW-0732">Signal</keyword>
<feature type="chain" id="PRO_5005287832" evidence="1">
    <location>
        <begin position="21"/>
        <end position="169"/>
    </location>
</feature>
<feature type="signal peptide" evidence="1">
    <location>
        <begin position="1"/>
        <end position="20"/>
    </location>
</feature>
<accession>A0A0J7I2S8</accession>
<gene>
    <name evidence="2" type="ORF">ACM46_18800</name>
</gene>